<evidence type="ECO:0000256" key="5">
    <source>
        <dbReference type="ARBA" id="ARBA00022840"/>
    </source>
</evidence>
<dbReference type="PROSITE" id="PS01008">
    <property type="entry name" value="DNAA"/>
    <property type="match status" value="1"/>
</dbReference>
<comment type="function">
    <text evidence="8 10">Plays an essential role in the initiation and regulation of chromosomal replication. ATP-DnaA binds to the origin of replication (oriC) to initiate formation of the DNA replication initiation complex once per cell cycle. Binds the DnaA box (a 9 base pair repeat at the origin) and separates the double-stranded (ds)DNA. Forms a right-handed helical filament on oriC DNA; dsDNA binds to the exterior of the filament while single-stranded (ss)DNA is stabiized in the filament's interior. The ATP-DnaA-oriC complex binds and stabilizes one strand of the AT-rich DNA unwinding element (DUE), permitting loading of DNA polymerase. After initiation quickly degrades to an ADP-DnaA complex that is not apt for DNA replication. Binds acidic phospholipids.</text>
</comment>
<dbReference type="InterPro" id="IPR013317">
    <property type="entry name" value="DnaA_dom"/>
</dbReference>
<gene>
    <name evidence="8 14" type="primary">dnaA</name>
    <name evidence="14" type="ORF">ACFSW5_18500</name>
</gene>
<evidence type="ECO:0000256" key="10">
    <source>
        <dbReference type="RuleBase" id="RU000577"/>
    </source>
</evidence>
<feature type="binding site" evidence="8">
    <location>
        <position position="156"/>
    </location>
    <ligand>
        <name>ATP</name>
        <dbReference type="ChEBI" id="CHEBI:30616"/>
    </ligand>
</feature>
<comment type="domain">
    <text evidence="8">Domain I is involved in oligomerization and binding regulators, domain II is flexibile and of varying length in different bacteria, domain III forms the AAA+ region, while domain IV binds dsDNA.</text>
</comment>
<feature type="binding site" evidence="8">
    <location>
        <position position="157"/>
    </location>
    <ligand>
        <name>ATP</name>
        <dbReference type="ChEBI" id="CHEBI:30616"/>
    </ligand>
</feature>
<keyword evidence="3 8" id="KW-0235">DNA replication</keyword>
<evidence type="ECO:0000256" key="4">
    <source>
        <dbReference type="ARBA" id="ARBA00022741"/>
    </source>
</evidence>
<evidence type="ECO:0000256" key="3">
    <source>
        <dbReference type="ARBA" id="ARBA00022705"/>
    </source>
</evidence>
<dbReference type="InterPro" id="IPR010921">
    <property type="entry name" value="Trp_repressor/repl_initiator"/>
</dbReference>
<name>A0ABW5R1G7_9BACL</name>
<dbReference type="InterPro" id="IPR027417">
    <property type="entry name" value="P-loop_NTPase"/>
</dbReference>
<dbReference type="SUPFAM" id="SSF48295">
    <property type="entry name" value="TrpR-like"/>
    <property type="match status" value="1"/>
</dbReference>
<evidence type="ECO:0000313" key="14">
    <source>
        <dbReference type="EMBL" id="MFD2662251.1"/>
    </source>
</evidence>
<dbReference type="NCBIfam" id="NF010686">
    <property type="entry name" value="PRK14086.1"/>
    <property type="match status" value="1"/>
</dbReference>
<keyword evidence="5 8" id="KW-0067">ATP-binding</keyword>
<evidence type="ECO:0000256" key="6">
    <source>
        <dbReference type="ARBA" id="ARBA00023121"/>
    </source>
</evidence>
<dbReference type="Gene3D" id="1.10.8.60">
    <property type="match status" value="1"/>
</dbReference>
<reference evidence="15" key="1">
    <citation type="journal article" date="2019" name="Int. J. Syst. Evol. Microbiol.">
        <title>The Global Catalogue of Microorganisms (GCM) 10K type strain sequencing project: providing services to taxonomists for standard genome sequencing and annotation.</title>
        <authorList>
            <consortium name="The Broad Institute Genomics Platform"/>
            <consortium name="The Broad Institute Genome Sequencing Center for Infectious Disease"/>
            <person name="Wu L."/>
            <person name="Ma J."/>
        </authorList>
    </citation>
    <scope>NUCLEOTIDE SEQUENCE [LARGE SCALE GENOMIC DNA]</scope>
    <source>
        <strain evidence="15">TISTR 1827</strain>
    </source>
</reference>
<comment type="caution">
    <text evidence="8">Lacks conserved residue(s) required for the propagation of feature annotation.</text>
</comment>
<keyword evidence="15" id="KW-1185">Reference proteome</keyword>
<comment type="similarity">
    <text evidence="1 8 11">Belongs to the DnaA family.</text>
</comment>
<dbReference type="RefSeq" id="WP_379276260.1">
    <property type="nucleotide sequence ID" value="NZ_JBHUGT010000022.1"/>
</dbReference>
<dbReference type="InterPro" id="IPR018312">
    <property type="entry name" value="Chromosome_initiator_DnaA_CS"/>
</dbReference>
<protein>
    <recommendedName>
        <fullName evidence="8 9">Chromosomal replication initiator protein DnaA</fullName>
    </recommendedName>
</protein>
<feature type="region of interest" description="Domain I, interacts with DnaA modulators" evidence="8">
    <location>
        <begin position="1"/>
        <end position="89"/>
    </location>
</feature>
<evidence type="ECO:0000256" key="1">
    <source>
        <dbReference type="ARBA" id="ARBA00006583"/>
    </source>
</evidence>
<dbReference type="Gene3D" id="3.40.50.300">
    <property type="entry name" value="P-loop containing nucleotide triphosphate hydrolases"/>
    <property type="match status" value="1"/>
</dbReference>
<dbReference type="Gene3D" id="1.10.1750.10">
    <property type="match status" value="1"/>
</dbReference>
<dbReference type="InterPro" id="IPR024633">
    <property type="entry name" value="DnaA_N_dom"/>
</dbReference>
<dbReference type="InterPro" id="IPR013159">
    <property type="entry name" value="DnaA_C"/>
</dbReference>
<comment type="caution">
    <text evidence="14">The sequence shown here is derived from an EMBL/GenBank/DDBJ whole genome shotgun (WGS) entry which is preliminary data.</text>
</comment>
<dbReference type="InterPro" id="IPR038454">
    <property type="entry name" value="DnaA_N_sf"/>
</dbReference>
<dbReference type="InterPro" id="IPR020591">
    <property type="entry name" value="Chromosome_initiator_DnaA-like"/>
</dbReference>
<dbReference type="Pfam" id="PF08299">
    <property type="entry name" value="Bac_DnaA_C"/>
    <property type="match status" value="1"/>
</dbReference>
<dbReference type="PRINTS" id="PR00051">
    <property type="entry name" value="DNAA"/>
</dbReference>
<dbReference type="SMART" id="SM00760">
    <property type="entry name" value="Bac_DnaA_C"/>
    <property type="match status" value="1"/>
</dbReference>
<feature type="binding site" evidence="8">
    <location>
        <position position="158"/>
    </location>
    <ligand>
        <name>ATP</name>
        <dbReference type="ChEBI" id="CHEBI:30616"/>
    </ligand>
</feature>
<dbReference type="SUPFAM" id="SSF52540">
    <property type="entry name" value="P-loop containing nucleoside triphosphate hydrolases"/>
    <property type="match status" value="1"/>
</dbReference>
<evidence type="ECO:0000256" key="7">
    <source>
        <dbReference type="ARBA" id="ARBA00023125"/>
    </source>
</evidence>
<feature type="region of interest" description="Domain III, AAA+ region" evidence="8">
    <location>
        <begin position="110"/>
        <end position="326"/>
    </location>
</feature>
<dbReference type="HAMAP" id="MF_00377">
    <property type="entry name" value="DnaA_bact"/>
    <property type="match status" value="1"/>
</dbReference>
<dbReference type="Pfam" id="PF00308">
    <property type="entry name" value="Bac_DnaA"/>
    <property type="match status" value="1"/>
</dbReference>
<dbReference type="EMBL" id="JBHUMY010000025">
    <property type="protein sequence ID" value="MFD2662251.1"/>
    <property type="molecule type" value="Genomic_DNA"/>
</dbReference>
<dbReference type="PANTHER" id="PTHR30050">
    <property type="entry name" value="CHROMOSOMAL REPLICATION INITIATOR PROTEIN DNAA"/>
    <property type="match status" value="1"/>
</dbReference>
<dbReference type="CDD" id="cd00009">
    <property type="entry name" value="AAA"/>
    <property type="match status" value="1"/>
</dbReference>
<dbReference type="Gene3D" id="3.30.300.180">
    <property type="match status" value="1"/>
</dbReference>
<dbReference type="PANTHER" id="PTHR30050:SF2">
    <property type="entry name" value="CHROMOSOMAL REPLICATION INITIATOR PROTEIN DNAA"/>
    <property type="match status" value="1"/>
</dbReference>
<evidence type="ECO:0000259" key="13">
    <source>
        <dbReference type="SMART" id="SM00760"/>
    </source>
</evidence>
<feature type="domain" description="AAA+ ATPase" evidence="12">
    <location>
        <begin position="143"/>
        <end position="271"/>
    </location>
</feature>
<evidence type="ECO:0000256" key="11">
    <source>
        <dbReference type="RuleBase" id="RU004227"/>
    </source>
</evidence>
<accession>A0ABW5R1G7</accession>
<evidence type="ECO:0000259" key="12">
    <source>
        <dbReference type="SMART" id="SM00382"/>
    </source>
</evidence>
<keyword evidence="4 8" id="KW-0547">Nucleotide-binding</keyword>
<comment type="subcellular location">
    <subcellularLocation>
        <location evidence="8">Cytoplasm</location>
    </subcellularLocation>
</comment>
<dbReference type="NCBIfam" id="TIGR00362">
    <property type="entry name" value="DnaA"/>
    <property type="match status" value="1"/>
</dbReference>
<dbReference type="Pfam" id="PF11638">
    <property type="entry name" value="DnaA_N"/>
    <property type="match status" value="1"/>
</dbReference>
<dbReference type="CDD" id="cd06571">
    <property type="entry name" value="Bac_DnaA_C"/>
    <property type="match status" value="1"/>
</dbReference>
<organism evidence="14 15">
    <name type="scientific">Paenibacillus thailandensis</name>
    <dbReference type="NCBI Taxonomy" id="393250"/>
    <lineage>
        <taxon>Bacteria</taxon>
        <taxon>Bacillati</taxon>
        <taxon>Bacillota</taxon>
        <taxon>Bacilli</taxon>
        <taxon>Bacillales</taxon>
        <taxon>Paenibacillaceae</taxon>
        <taxon>Paenibacillus</taxon>
    </lineage>
</organism>
<dbReference type="InterPro" id="IPR003593">
    <property type="entry name" value="AAA+_ATPase"/>
</dbReference>
<dbReference type="Proteomes" id="UP001597493">
    <property type="component" value="Unassembled WGS sequence"/>
</dbReference>
<keyword evidence="6 8" id="KW-0446">Lipid-binding</keyword>
<sequence length="449" mass="51470">MDSHTYDIWQQVLSIIQTKLSKPSFDTWFKATKASFVNESLLEVTAPTTFAAEWLEGRYTKLIRTTLFEFLGRQVDVRFSIEENRSIEPAPQAMPQIELPTVQEEPFANMLNPKYTFDSFVIGVNNRFAHAASLAVAEAPAKAYNPLFLYGGVGLGKTHLMHAIGHYIKEHNPRTKIMYISSEKFTNEFINAIRDNRGESFRNKYRNIDVLLIDDIQFLAGKDGTQEEFFHTFNALHEERKQIVISSDRTPKEIPTLEERLRSRFEWGLITDIQAPDLETRIAILRKKAKAENLDIPNEAMIYIASQIDTNIRELEGALIRVVAYSSLINEDITSHLAAEALKDIIPTSRPKMITIQDIQQKVGEFYGLRLEEFKARKRTKAVAFPRQIAMYLSRELTDSSLPKIGEAFGGRDHTTVIHAHEKITQQISQDPDLYKIIQNLTEKIRNHT</sequence>
<evidence type="ECO:0000313" key="15">
    <source>
        <dbReference type="Proteomes" id="UP001597493"/>
    </source>
</evidence>
<dbReference type="InterPro" id="IPR001957">
    <property type="entry name" value="Chromosome_initiator_DnaA"/>
</dbReference>
<feature type="domain" description="Chromosomal replication initiator DnaA C-terminal" evidence="13">
    <location>
        <begin position="355"/>
        <end position="424"/>
    </location>
</feature>
<keyword evidence="7 8" id="KW-0238">DNA-binding</keyword>
<comment type="subunit">
    <text evidence="8">Oligomerizes as a right-handed, spiral filament on DNA at oriC.</text>
</comment>
<evidence type="ECO:0000256" key="2">
    <source>
        <dbReference type="ARBA" id="ARBA00022490"/>
    </source>
</evidence>
<evidence type="ECO:0000256" key="8">
    <source>
        <dbReference type="HAMAP-Rule" id="MF_00377"/>
    </source>
</evidence>
<proteinExistence type="inferred from homology"/>
<feature type="region of interest" description="Domain IV, binds dsDNA" evidence="8">
    <location>
        <begin position="327"/>
        <end position="449"/>
    </location>
</feature>
<dbReference type="SMART" id="SM00382">
    <property type="entry name" value="AAA"/>
    <property type="match status" value="1"/>
</dbReference>
<feature type="binding site" evidence="8">
    <location>
        <position position="154"/>
    </location>
    <ligand>
        <name>ATP</name>
        <dbReference type="ChEBI" id="CHEBI:30616"/>
    </ligand>
</feature>
<keyword evidence="2 8" id="KW-0963">Cytoplasm</keyword>
<evidence type="ECO:0000256" key="9">
    <source>
        <dbReference type="NCBIfam" id="TIGR00362"/>
    </source>
</evidence>